<proteinExistence type="predicted"/>
<dbReference type="SUPFAM" id="SSF54001">
    <property type="entry name" value="Cysteine proteinases"/>
    <property type="match status" value="1"/>
</dbReference>
<keyword evidence="1" id="KW-0472">Membrane</keyword>
<evidence type="ECO:0000313" key="2">
    <source>
        <dbReference type="EMBL" id="VAW62595.1"/>
    </source>
</evidence>
<feature type="transmembrane region" description="Helical" evidence="1">
    <location>
        <begin position="12"/>
        <end position="37"/>
    </location>
</feature>
<accession>A0A3B0X2W0</accession>
<evidence type="ECO:0000256" key="1">
    <source>
        <dbReference type="SAM" id="Phobius"/>
    </source>
</evidence>
<protein>
    <recommendedName>
        <fullName evidence="3">Peptidoglycan peptidase</fullName>
    </recommendedName>
</protein>
<dbReference type="Gene3D" id="3.90.1720.10">
    <property type="entry name" value="endopeptidase domain like (from Nostoc punctiforme)"/>
    <property type="match status" value="1"/>
</dbReference>
<dbReference type="InterPro" id="IPR038765">
    <property type="entry name" value="Papain-like_cys_pep_sf"/>
</dbReference>
<name>A0A3B0X2W0_9ZZZZ</name>
<dbReference type="EMBL" id="UOFG01000176">
    <property type="protein sequence ID" value="VAW62595.1"/>
    <property type="molecule type" value="Genomic_DNA"/>
</dbReference>
<dbReference type="Pfam" id="PF05708">
    <property type="entry name" value="Peptidase_C92"/>
    <property type="match status" value="1"/>
</dbReference>
<keyword evidence="1" id="KW-1133">Transmembrane helix</keyword>
<gene>
    <name evidence="2" type="ORF">MNBD_GAMMA11-2736</name>
</gene>
<dbReference type="InterPro" id="IPR024453">
    <property type="entry name" value="Peptidase_C92"/>
</dbReference>
<organism evidence="2">
    <name type="scientific">hydrothermal vent metagenome</name>
    <dbReference type="NCBI Taxonomy" id="652676"/>
    <lineage>
        <taxon>unclassified sequences</taxon>
        <taxon>metagenomes</taxon>
        <taxon>ecological metagenomes</taxon>
    </lineage>
</organism>
<dbReference type="AlphaFoldDB" id="A0A3B0X2W0"/>
<keyword evidence="1" id="KW-0812">Transmembrane</keyword>
<reference evidence="2" key="1">
    <citation type="submission" date="2018-06" db="EMBL/GenBank/DDBJ databases">
        <authorList>
            <person name="Zhirakovskaya E."/>
        </authorList>
    </citation>
    <scope>NUCLEOTIDE SEQUENCE</scope>
</reference>
<evidence type="ECO:0008006" key="3">
    <source>
        <dbReference type="Google" id="ProtNLM"/>
    </source>
</evidence>
<sequence>MRILPSTKFEKYRLILLLLSGALAIGYISVPALFAYINYSPENGDILFQSLPDSELTRAIEGATNSPYSHTGIVINKKGTWYVREAVGPVTDTRLYLWIARGRNADFAAYRLKAQYASSIPAFIKESEKYLGLPYDIFFELDDEKIYCSELVYKSFRDATQQPLGKLIKLKDLDWKSHRNFIESIETNGIPYERQIITPEDLSRASQLEKVYSSGI</sequence>